<proteinExistence type="predicted"/>
<reference evidence="2" key="1">
    <citation type="submission" date="2023-06" db="EMBL/GenBank/DDBJ databases">
        <title>Genomic of Parafulvivirga corallium.</title>
        <authorList>
            <person name="Wang G."/>
        </authorList>
    </citation>
    <scope>NUCLEOTIDE SEQUENCE</scope>
    <source>
        <strain evidence="2">BMA10</strain>
    </source>
</reference>
<sequence length="201" mass="23290">MMELENMKAIWAEMSQELEKQKKLTDKIILKMTQQKSRSGLNRIINMEIFGMIVTAIMLVYLLINFGKLDNWLTIGGGVGLILLLLLALIMGTIIVKAAKKIDVVKNNYHQTLTDFADFKKILGFYKKLSIVMNILIPFLILPVVSFLFFDRDLLFDLQEFGMGLIFYFILMPPLLYLIIRFYRKNVSKIREALDDLKAKD</sequence>
<evidence type="ECO:0000313" key="3">
    <source>
        <dbReference type="Proteomes" id="UP001172082"/>
    </source>
</evidence>
<keyword evidence="1" id="KW-0812">Transmembrane</keyword>
<feature type="transmembrane region" description="Helical" evidence="1">
    <location>
        <begin position="129"/>
        <end position="149"/>
    </location>
</feature>
<accession>A0ABT8KMI1</accession>
<keyword evidence="3" id="KW-1185">Reference proteome</keyword>
<protein>
    <submittedName>
        <fullName evidence="2">Uncharacterized protein</fullName>
    </submittedName>
</protein>
<feature type="transmembrane region" description="Helical" evidence="1">
    <location>
        <begin position="44"/>
        <end position="66"/>
    </location>
</feature>
<feature type="transmembrane region" description="Helical" evidence="1">
    <location>
        <begin position="72"/>
        <end position="96"/>
    </location>
</feature>
<comment type="caution">
    <text evidence="2">The sequence shown here is derived from an EMBL/GenBank/DDBJ whole genome shotgun (WGS) entry which is preliminary data.</text>
</comment>
<dbReference type="Proteomes" id="UP001172082">
    <property type="component" value="Unassembled WGS sequence"/>
</dbReference>
<dbReference type="EMBL" id="JAUJEA010000003">
    <property type="protein sequence ID" value="MDN5201940.1"/>
    <property type="molecule type" value="Genomic_DNA"/>
</dbReference>
<name>A0ABT8KMI1_9BACT</name>
<feature type="transmembrane region" description="Helical" evidence="1">
    <location>
        <begin position="161"/>
        <end position="180"/>
    </location>
</feature>
<keyword evidence="1" id="KW-0472">Membrane</keyword>
<gene>
    <name evidence="2" type="ORF">QQ008_11215</name>
</gene>
<keyword evidence="1" id="KW-1133">Transmembrane helix</keyword>
<organism evidence="2 3">
    <name type="scientific">Splendidivirga corallicola</name>
    <dbReference type="NCBI Taxonomy" id="3051826"/>
    <lineage>
        <taxon>Bacteria</taxon>
        <taxon>Pseudomonadati</taxon>
        <taxon>Bacteroidota</taxon>
        <taxon>Cytophagia</taxon>
        <taxon>Cytophagales</taxon>
        <taxon>Splendidivirgaceae</taxon>
        <taxon>Splendidivirga</taxon>
    </lineage>
</organism>
<evidence type="ECO:0000256" key="1">
    <source>
        <dbReference type="SAM" id="Phobius"/>
    </source>
</evidence>
<dbReference type="RefSeq" id="WP_346751964.1">
    <property type="nucleotide sequence ID" value="NZ_JAUJEA010000003.1"/>
</dbReference>
<evidence type="ECO:0000313" key="2">
    <source>
        <dbReference type="EMBL" id="MDN5201940.1"/>
    </source>
</evidence>